<dbReference type="EMBL" id="AP004023">
    <property type="protein sequence ID" value="BAD16816.1"/>
    <property type="molecule type" value="Genomic_DNA"/>
</dbReference>
<reference evidence="5" key="3">
    <citation type="journal article" date="2005" name="Nature">
        <title>The map-based sequence of the rice genome.</title>
        <authorList>
            <consortium name="International rice genome sequencing project (IRGSP)"/>
            <person name="Matsumoto T."/>
            <person name="Wu J."/>
            <person name="Kanamori H."/>
            <person name="Katayose Y."/>
            <person name="Fujisawa M."/>
            <person name="Namiki N."/>
            <person name="Mizuno H."/>
            <person name="Yamamoto K."/>
            <person name="Antonio B.A."/>
            <person name="Baba T."/>
            <person name="Sakata K."/>
            <person name="Nagamura Y."/>
            <person name="Aoki H."/>
            <person name="Arikawa K."/>
            <person name="Arita K."/>
            <person name="Bito T."/>
            <person name="Chiden Y."/>
            <person name="Fujitsuka N."/>
            <person name="Fukunaka R."/>
            <person name="Hamada M."/>
            <person name="Harada C."/>
            <person name="Hayashi A."/>
            <person name="Hijishita S."/>
            <person name="Honda M."/>
            <person name="Hosokawa S."/>
            <person name="Ichikawa Y."/>
            <person name="Idonuma A."/>
            <person name="Iijima M."/>
            <person name="Ikeda M."/>
            <person name="Ikeno M."/>
            <person name="Ito K."/>
            <person name="Ito S."/>
            <person name="Ito T."/>
            <person name="Ito Y."/>
            <person name="Ito Y."/>
            <person name="Iwabuchi A."/>
            <person name="Kamiya K."/>
            <person name="Karasawa W."/>
            <person name="Kurita K."/>
            <person name="Katagiri S."/>
            <person name="Kikuta A."/>
            <person name="Kobayashi H."/>
            <person name="Kobayashi N."/>
            <person name="Machita K."/>
            <person name="Maehara T."/>
            <person name="Masukawa M."/>
            <person name="Mizubayashi T."/>
            <person name="Mukai Y."/>
            <person name="Nagasaki H."/>
            <person name="Nagata Y."/>
            <person name="Naito S."/>
            <person name="Nakashima M."/>
            <person name="Nakama Y."/>
            <person name="Nakamichi Y."/>
            <person name="Nakamura M."/>
            <person name="Meguro A."/>
            <person name="Negishi M."/>
            <person name="Ohta I."/>
            <person name="Ohta T."/>
            <person name="Okamoto M."/>
            <person name="Ono N."/>
            <person name="Saji S."/>
            <person name="Sakaguchi M."/>
            <person name="Sakai K."/>
            <person name="Shibata M."/>
            <person name="Shimokawa T."/>
            <person name="Song J."/>
            <person name="Takazaki Y."/>
            <person name="Terasawa K."/>
            <person name="Tsugane M."/>
            <person name="Tsuji K."/>
            <person name="Ueda S."/>
            <person name="Waki K."/>
            <person name="Yamagata H."/>
            <person name="Yamamoto M."/>
            <person name="Yamamoto S."/>
            <person name="Yamane H."/>
            <person name="Yoshiki S."/>
            <person name="Yoshihara R."/>
            <person name="Yukawa K."/>
            <person name="Zhong H."/>
            <person name="Yano M."/>
            <person name="Yuan Q."/>
            <person name="Ouyang S."/>
            <person name="Liu J."/>
            <person name="Jones K.M."/>
            <person name="Gansberger K."/>
            <person name="Moffat K."/>
            <person name="Hill J."/>
            <person name="Bera J."/>
            <person name="Fadrosh D."/>
            <person name="Jin S."/>
            <person name="Johri S."/>
            <person name="Kim M."/>
            <person name="Overton L."/>
            <person name="Reardon M."/>
            <person name="Tsitrin T."/>
            <person name="Vuong H."/>
            <person name="Weaver B."/>
            <person name="Ciecko A."/>
            <person name="Tallon L."/>
            <person name="Jackson J."/>
            <person name="Pai G."/>
            <person name="Aken S.V."/>
            <person name="Utterback T."/>
            <person name="Reidmuller S."/>
            <person name="Feldblyum T."/>
            <person name="Hsiao J."/>
            <person name="Zismann V."/>
            <person name="Iobst S."/>
            <person name="de Vazeille A.R."/>
            <person name="Buell C.R."/>
            <person name="Ying K."/>
            <person name="Li Y."/>
            <person name="Lu T."/>
            <person name="Huang Y."/>
            <person name="Zhao Q."/>
            <person name="Feng Q."/>
            <person name="Zhang L."/>
            <person name="Zhu J."/>
            <person name="Weng Q."/>
            <person name="Mu J."/>
            <person name="Lu Y."/>
            <person name="Fan D."/>
            <person name="Liu Y."/>
            <person name="Guan J."/>
            <person name="Zhang Y."/>
            <person name="Yu S."/>
            <person name="Liu X."/>
            <person name="Zhang Y."/>
            <person name="Hong G."/>
            <person name="Han B."/>
            <person name="Choisne N."/>
            <person name="Demange N."/>
            <person name="Orjeda G."/>
            <person name="Samain S."/>
            <person name="Cattolico L."/>
            <person name="Pelletier E."/>
            <person name="Couloux A."/>
            <person name="Segurens B."/>
            <person name="Wincker P."/>
            <person name="D'Hont A."/>
            <person name="Scarpelli C."/>
            <person name="Weissenbach J."/>
            <person name="Salanoubat M."/>
            <person name="Quetier F."/>
            <person name="Yu Y."/>
            <person name="Kim H.R."/>
            <person name="Rambo T."/>
            <person name="Currie J."/>
            <person name="Collura K."/>
            <person name="Luo M."/>
            <person name="Yang T."/>
            <person name="Ammiraju J.S.S."/>
            <person name="Engler F."/>
            <person name="Soderlund C."/>
            <person name="Wing R.A."/>
            <person name="Palmer L.E."/>
            <person name="de la Bastide M."/>
            <person name="Spiegel L."/>
            <person name="Nascimento L."/>
            <person name="Zutavern T."/>
            <person name="O'Shaughnessy A."/>
            <person name="Dike S."/>
            <person name="Dedhia N."/>
            <person name="Preston R."/>
            <person name="Balija V."/>
            <person name="McCombie W.R."/>
            <person name="Chow T."/>
            <person name="Chen H."/>
            <person name="Chung M."/>
            <person name="Chen C."/>
            <person name="Shaw J."/>
            <person name="Wu H."/>
            <person name="Hsiao K."/>
            <person name="Chao Y."/>
            <person name="Chu M."/>
            <person name="Cheng C."/>
            <person name="Hour A."/>
            <person name="Lee P."/>
            <person name="Lin S."/>
            <person name="Lin Y."/>
            <person name="Liou J."/>
            <person name="Liu S."/>
            <person name="Hsing Y."/>
            <person name="Raghuvanshi S."/>
            <person name="Mohanty A."/>
            <person name="Bharti A.K."/>
            <person name="Gaur A."/>
            <person name="Gupta V."/>
            <person name="Kumar D."/>
            <person name="Ravi V."/>
            <person name="Vij S."/>
            <person name="Kapur A."/>
            <person name="Khurana P."/>
            <person name="Khurana P."/>
            <person name="Khurana J.P."/>
            <person name="Tyagi A.K."/>
            <person name="Gaikwad K."/>
            <person name="Singh A."/>
            <person name="Dalal V."/>
            <person name="Srivastava S."/>
            <person name="Dixit A."/>
            <person name="Pal A.K."/>
            <person name="Ghazi I.A."/>
            <person name="Yadav M."/>
            <person name="Pandit A."/>
            <person name="Bhargava A."/>
            <person name="Sureshbabu K."/>
            <person name="Batra K."/>
            <person name="Sharma T.R."/>
            <person name="Mohapatra T."/>
            <person name="Singh N.K."/>
            <person name="Messing J."/>
            <person name="Nelson A.B."/>
            <person name="Fuks G."/>
            <person name="Kavchok S."/>
            <person name="Keizer G."/>
            <person name="Linton E."/>
            <person name="Llaca V."/>
            <person name="Song R."/>
            <person name="Tanyolac B."/>
            <person name="Young S."/>
            <person name="Ho-Il K."/>
            <person name="Hahn J.H."/>
            <person name="Sangsakoo G."/>
            <person name="Vanavichit A."/>
            <person name="de Mattos Luiz.A.T."/>
            <person name="Zimmer P.D."/>
            <person name="Malone G."/>
            <person name="Dellagostin O."/>
            <person name="de Oliveira A.C."/>
            <person name="Bevan M."/>
            <person name="Bancroft I."/>
            <person name="Minx P."/>
            <person name="Cordum H."/>
            <person name="Wilson R."/>
            <person name="Cheng Z."/>
            <person name="Jin W."/>
            <person name="Jiang J."/>
            <person name="Leong S.A."/>
            <person name="Iwama H."/>
            <person name="Gojobori T."/>
            <person name="Itoh T."/>
            <person name="Niimura Y."/>
            <person name="Fujii Y."/>
            <person name="Habara T."/>
            <person name="Sakai H."/>
            <person name="Sato Y."/>
            <person name="Wilson G."/>
            <person name="Kumar K."/>
            <person name="McCouch S."/>
            <person name="Juretic N."/>
            <person name="Hoen D."/>
            <person name="Wright S."/>
            <person name="Bruskiewich R."/>
            <person name="Bureau T."/>
            <person name="Miyao A."/>
            <person name="Hirochika H."/>
            <person name="Nishikawa T."/>
            <person name="Kadowaki K."/>
            <person name="Sugiura M."/>
            <person name="Burr B."/>
            <person name="Sasaki T."/>
        </authorList>
    </citation>
    <scope>NUCLEOTIDE SEQUENCE [LARGE SCALE GENOMIC DNA]</scope>
    <source>
        <strain evidence="5">cv. Nipponbare</strain>
    </source>
</reference>
<gene>
    <name evidence="4" type="ORF">OJ1067_B01.20</name>
    <name evidence="3" type="ORF">OJ1126_D09.7</name>
</gene>
<dbReference type="EMBL" id="AP004079">
    <property type="protein sequence ID" value="BAD16897.1"/>
    <property type="molecule type" value="Genomic_DNA"/>
</dbReference>
<keyword evidence="2" id="KW-0472">Membrane</keyword>
<dbReference type="AlphaFoldDB" id="Q6ZH75"/>
<proteinExistence type="predicted"/>
<evidence type="ECO:0000256" key="1">
    <source>
        <dbReference type="SAM" id="MobiDB-lite"/>
    </source>
</evidence>
<dbReference type="Proteomes" id="UP000000763">
    <property type="component" value="Chromosome 2"/>
</dbReference>
<name>Q6ZH75_ORYSJ</name>
<evidence type="ECO:0000313" key="3">
    <source>
        <dbReference type="EMBL" id="BAD16816.1"/>
    </source>
</evidence>
<evidence type="ECO:0000256" key="2">
    <source>
        <dbReference type="SAM" id="Phobius"/>
    </source>
</evidence>
<protein>
    <submittedName>
        <fullName evidence="4">Uncharacterized protein</fullName>
    </submittedName>
</protein>
<organism evidence="4 5">
    <name type="scientific">Oryza sativa subsp. japonica</name>
    <name type="common">Rice</name>
    <dbReference type="NCBI Taxonomy" id="39947"/>
    <lineage>
        <taxon>Eukaryota</taxon>
        <taxon>Viridiplantae</taxon>
        <taxon>Streptophyta</taxon>
        <taxon>Embryophyta</taxon>
        <taxon>Tracheophyta</taxon>
        <taxon>Spermatophyta</taxon>
        <taxon>Magnoliopsida</taxon>
        <taxon>Liliopsida</taxon>
        <taxon>Poales</taxon>
        <taxon>Poaceae</taxon>
        <taxon>BOP clade</taxon>
        <taxon>Oryzoideae</taxon>
        <taxon>Oryzeae</taxon>
        <taxon>Oryzinae</taxon>
        <taxon>Oryza</taxon>
        <taxon>Oryza sativa</taxon>
    </lineage>
</organism>
<keyword evidence="2" id="KW-1133">Transmembrane helix</keyword>
<reference evidence="4" key="1">
    <citation type="submission" date="2001-08" db="EMBL/GenBank/DDBJ databases">
        <title>Oryza sativa nipponbare(GA3) genomic DNA, chromosome 2, BAC clone:OJ1067_B01.</title>
        <authorList>
            <person name="Sasaki T."/>
            <person name="Matsumoto T."/>
            <person name="Yamamoto K."/>
        </authorList>
    </citation>
    <scope>NUCLEOTIDE SEQUENCE</scope>
</reference>
<evidence type="ECO:0000313" key="5">
    <source>
        <dbReference type="Proteomes" id="UP000000763"/>
    </source>
</evidence>
<feature type="transmembrane region" description="Helical" evidence="2">
    <location>
        <begin position="68"/>
        <end position="91"/>
    </location>
</feature>
<evidence type="ECO:0000313" key="4">
    <source>
        <dbReference type="EMBL" id="BAD16897.1"/>
    </source>
</evidence>
<reference evidence="3" key="2">
    <citation type="submission" date="2001-08" db="EMBL/GenBank/DDBJ databases">
        <title>Oryza sativa nipponbare(GA3) genomic DNA, chromosome 2, BAC clone:OJ1126_D09.</title>
        <authorList>
            <person name="Sasaki T."/>
            <person name="Matsumoto T."/>
            <person name="Yamamoto K."/>
        </authorList>
    </citation>
    <scope>NUCLEOTIDE SEQUENCE</scope>
</reference>
<reference evidence="5" key="4">
    <citation type="journal article" date="2008" name="Nucleic Acids Res.">
        <title>The rice annotation project database (RAP-DB): 2008 update.</title>
        <authorList>
            <consortium name="The rice annotation project (RAP)"/>
        </authorList>
    </citation>
    <scope>GENOME REANNOTATION</scope>
    <source>
        <strain evidence="5">cv. Nipponbare</strain>
    </source>
</reference>
<accession>Q6ZH75</accession>
<keyword evidence="2" id="KW-0812">Transmembrane</keyword>
<feature type="region of interest" description="Disordered" evidence="1">
    <location>
        <begin position="1"/>
        <end position="29"/>
    </location>
</feature>
<sequence length="116" mass="12287">MRRRRRGGGGAGAGGGRRRWRDAGEGRGVGGLGAARWIRGTEAVSSSSLGCSTLSPSRMAGTESLTEFLGLGLFGLDLGLFGSVFWFGLILPTPTESSYSEEILANEVHWSHKHGH</sequence>